<dbReference type="SUPFAM" id="SSF56219">
    <property type="entry name" value="DNase I-like"/>
    <property type="match status" value="1"/>
</dbReference>
<dbReference type="EMBL" id="FOJN01000002">
    <property type="protein sequence ID" value="SFA41636.1"/>
    <property type="molecule type" value="Genomic_DNA"/>
</dbReference>
<proteinExistence type="predicted"/>
<feature type="transmembrane region" description="Helical" evidence="1">
    <location>
        <begin position="32"/>
        <end position="55"/>
    </location>
</feature>
<gene>
    <name evidence="3" type="ORF">SAMN05444374_102102</name>
</gene>
<dbReference type="Proteomes" id="UP000182054">
    <property type="component" value="Unassembled WGS sequence"/>
</dbReference>
<dbReference type="RefSeq" id="WP_068365685.1">
    <property type="nucleotide sequence ID" value="NZ_FOJN01000002.1"/>
</dbReference>
<dbReference type="Gene3D" id="3.60.10.10">
    <property type="entry name" value="Endonuclease/exonuclease/phosphatase"/>
    <property type="match status" value="1"/>
</dbReference>
<keyword evidence="1" id="KW-1133">Transmembrane helix</keyword>
<keyword evidence="3" id="KW-0378">Hydrolase</keyword>
<dbReference type="InterPro" id="IPR005135">
    <property type="entry name" value="Endo/exonuclease/phosphatase"/>
</dbReference>
<name>A0A1I0SS86_9NOCA</name>
<feature type="domain" description="Endonuclease/exonuclease/phosphatase" evidence="2">
    <location>
        <begin position="98"/>
        <end position="305"/>
    </location>
</feature>
<evidence type="ECO:0000259" key="2">
    <source>
        <dbReference type="Pfam" id="PF03372"/>
    </source>
</evidence>
<sequence>MRRLRPVATVLAALGLLAGVVAVATSGVDIPRMIVVGPASFAPILLCCTVVGMLLALTARRWWVAGASALVLAIAATVVVPLYVADGDAPSGTPITLMQANVMLGEADSAALVASVRDRGVDVLTAQELTPEFVDALDDAGLGDVLPYRFVMPYPGGAGAGIYSRVPVTDGRELDGYLLSSVTARVDLGTGPVRVYAVHPVPPYPTPTAVWAQEMSMLRDELRTAAGSPEPVIVGGDFNATHAHARFRALLTDGYVDVGDAVGAGIVPTYPTDKSYPPLVGIDHVLVRGVGATSRAVVDIAGSDHRGLVVDLALG</sequence>
<evidence type="ECO:0000256" key="1">
    <source>
        <dbReference type="SAM" id="Phobius"/>
    </source>
</evidence>
<protein>
    <submittedName>
        <fullName evidence="3">Uncharacterized conserved protein YafD, endonuclease/exonuclease/phosphatase (EEP) superfamily</fullName>
    </submittedName>
</protein>
<dbReference type="InterPro" id="IPR036691">
    <property type="entry name" value="Endo/exonu/phosph_ase_sf"/>
</dbReference>
<keyword evidence="3" id="KW-0540">Nuclease</keyword>
<dbReference type="Pfam" id="PF03372">
    <property type="entry name" value="Exo_endo_phos"/>
    <property type="match status" value="1"/>
</dbReference>
<keyword evidence="3" id="KW-0255">Endonuclease</keyword>
<keyword evidence="1" id="KW-0472">Membrane</keyword>
<evidence type="ECO:0000313" key="4">
    <source>
        <dbReference type="Proteomes" id="UP000182054"/>
    </source>
</evidence>
<dbReference type="GO" id="GO:0004519">
    <property type="term" value="F:endonuclease activity"/>
    <property type="evidence" value="ECO:0007669"/>
    <property type="project" value="UniProtKB-KW"/>
</dbReference>
<organism evidence="3 4">
    <name type="scientific">Rhodococcoides kroppenstedtii</name>
    <dbReference type="NCBI Taxonomy" id="293050"/>
    <lineage>
        <taxon>Bacteria</taxon>
        <taxon>Bacillati</taxon>
        <taxon>Actinomycetota</taxon>
        <taxon>Actinomycetes</taxon>
        <taxon>Mycobacteriales</taxon>
        <taxon>Nocardiaceae</taxon>
        <taxon>Rhodococcoides</taxon>
    </lineage>
</organism>
<dbReference type="OrthoDB" id="2340043at2"/>
<feature type="transmembrane region" description="Helical" evidence="1">
    <location>
        <begin position="62"/>
        <end position="84"/>
    </location>
</feature>
<dbReference type="GeneID" id="85484579"/>
<accession>A0A1I0SS86</accession>
<dbReference type="GO" id="GO:0004527">
    <property type="term" value="F:exonuclease activity"/>
    <property type="evidence" value="ECO:0007669"/>
    <property type="project" value="UniProtKB-KW"/>
</dbReference>
<dbReference type="AlphaFoldDB" id="A0A1I0SS86"/>
<keyword evidence="3" id="KW-0269">Exonuclease</keyword>
<evidence type="ECO:0000313" key="3">
    <source>
        <dbReference type="EMBL" id="SFA41636.1"/>
    </source>
</evidence>
<keyword evidence="1" id="KW-0812">Transmembrane</keyword>
<reference evidence="3 4" key="1">
    <citation type="submission" date="2016-10" db="EMBL/GenBank/DDBJ databases">
        <authorList>
            <person name="de Groot N.N."/>
        </authorList>
    </citation>
    <scope>NUCLEOTIDE SEQUENCE [LARGE SCALE GENOMIC DNA]</scope>
    <source>
        <strain evidence="3 4">DSM 44908</strain>
    </source>
</reference>